<dbReference type="InterPro" id="IPR001179">
    <property type="entry name" value="PPIase_FKBP_dom"/>
</dbReference>
<name>A0A1I7WPJ9_HETBA</name>
<organism evidence="3 4">
    <name type="scientific">Heterorhabditis bacteriophora</name>
    <name type="common">Entomopathogenic nematode worm</name>
    <dbReference type="NCBI Taxonomy" id="37862"/>
    <lineage>
        <taxon>Eukaryota</taxon>
        <taxon>Metazoa</taxon>
        <taxon>Ecdysozoa</taxon>
        <taxon>Nematoda</taxon>
        <taxon>Chromadorea</taxon>
        <taxon>Rhabditida</taxon>
        <taxon>Rhabditina</taxon>
        <taxon>Rhabditomorpha</taxon>
        <taxon>Strongyloidea</taxon>
        <taxon>Heterorhabditidae</taxon>
        <taxon>Heterorhabditis</taxon>
    </lineage>
</organism>
<dbReference type="InterPro" id="IPR046357">
    <property type="entry name" value="PPIase_dom_sf"/>
</dbReference>
<dbReference type="Pfam" id="PF00254">
    <property type="entry name" value="FKBP_C"/>
    <property type="match status" value="1"/>
</dbReference>
<keyword evidence="3" id="KW-1185">Reference proteome</keyword>
<feature type="domain" description="PPIase FKBP-type" evidence="2">
    <location>
        <begin position="1"/>
        <end position="35"/>
    </location>
</feature>
<accession>A0A1I7WPJ9</accession>
<reference evidence="4" key="1">
    <citation type="submission" date="2016-11" db="UniProtKB">
        <authorList>
            <consortium name="WormBaseParasite"/>
        </authorList>
    </citation>
    <scope>IDENTIFICATION</scope>
</reference>
<sequence>MDRAMTGMCIGEKRKVIIPGNLGFGTKGRERYLYG</sequence>
<keyword evidence="1" id="KW-0697">Rotamase</keyword>
<dbReference type="SUPFAM" id="SSF54534">
    <property type="entry name" value="FKBP-like"/>
    <property type="match status" value="1"/>
</dbReference>
<proteinExistence type="predicted"/>
<evidence type="ECO:0000313" key="3">
    <source>
        <dbReference type="Proteomes" id="UP000095283"/>
    </source>
</evidence>
<dbReference type="Gene3D" id="3.10.50.40">
    <property type="match status" value="1"/>
</dbReference>
<protein>
    <recommendedName>
        <fullName evidence="1">peptidylprolyl isomerase</fullName>
        <ecNumber evidence="1">5.2.1.8</ecNumber>
    </recommendedName>
</protein>
<evidence type="ECO:0000256" key="1">
    <source>
        <dbReference type="PROSITE-ProRule" id="PRU00277"/>
    </source>
</evidence>
<dbReference type="AlphaFoldDB" id="A0A1I7WPJ9"/>
<evidence type="ECO:0000259" key="2">
    <source>
        <dbReference type="PROSITE" id="PS50059"/>
    </source>
</evidence>
<dbReference type="WBParaSite" id="Hba_07076">
    <property type="protein sequence ID" value="Hba_07076"/>
    <property type="gene ID" value="Hba_07076"/>
</dbReference>
<dbReference type="EC" id="5.2.1.8" evidence="1"/>
<dbReference type="GO" id="GO:0003755">
    <property type="term" value="F:peptidyl-prolyl cis-trans isomerase activity"/>
    <property type="evidence" value="ECO:0007669"/>
    <property type="project" value="UniProtKB-KW"/>
</dbReference>
<evidence type="ECO:0000313" key="4">
    <source>
        <dbReference type="WBParaSite" id="Hba_07076"/>
    </source>
</evidence>
<comment type="catalytic activity">
    <reaction evidence="1">
        <text>[protein]-peptidylproline (omega=180) = [protein]-peptidylproline (omega=0)</text>
        <dbReference type="Rhea" id="RHEA:16237"/>
        <dbReference type="Rhea" id="RHEA-COMP:10747"/>
        <dbReference type="Rhea" id="RHEA-COMP:10748"/>
        <dbReference type="ChEBI" id="CHEBI:83833"/>
        <dbReference type="ChEBI" id="CHEBI:83834"/>
        <dbReference type="EC" id="5.2.1.8"/>
    </reaction>
</comment>
<dbReference type="Proteomes" id="UP000095283">
    <property type="component" value="Unplaced"/>
</dbReference>
<dbReference type="PROSITE" id="PS50059">
    <property type="entry name" value="FKBP_PPIASE"/>
    <property type="match status" value="1"/>
</dbReference>
<keyword evidence="1" id="KW-0413">Isomerase</keyword>